<evidence type="ECO:0000256" key="3">
    <source>
        <dbReference type="ARBA" id="ARBA00023125"/>
    </source>
</evidence>
<dbReference type="SUPFAM" id="SSF88659">
    <property type="entry name" value="Sigma3 and sigma4 domains of RNA polymerase sigma factors"/>
    <property type="match status" value="1"/>
</dbReference>
<evidence type="ECO:0000256" key="2">
    <source>
        <dbReference type="ARBA" id="ARBA00023015"/>
    </source>
</evidence>
<evidence type="ECO:0000256" key="1">
    <source>
        <dbReference type="ARBA" id="ARBA00010466"/>
    </source>
</evidence>
<dbReference type="PANTHER" id="PTHR34294">
    <property type="entry name" value="TRANSCRIPTIONAL REGULATOR-RELATED"/>
    <property type="match status" value="1"/>
</dbReference>
<dbReference type="AlphaFoldDB" id="A0A1H9F402"/>
<evidence type="ECO:0000313" key="6">
    <source>
        <dbReference type="EMBL" id="SEQ32607.1"/>
    </source>
</evidence>
<protein>
    <submittedName>
        <fullName evidence="6">DNA-binding transcriptional regulator LsrR, DeoR family</fullName>
    </submittedName>
</protein>
<dbReference type="OrthoDB" id="58802at2"/>
<dbReference type="Pfam" id="PF04198">
    <property type="entry name" value="Sugar-bind"/>
    <property type="match status" value="1"/>
</dbReference>
<dbReference type="Proteomes" id="UP000198833">
    <property type="component" value="Unassembled WGS sequence"/>
</dbReference>
<evidence type="ECO:0000259" key="5">
    <source>
        <dbReference type="Pfam" id="PF04198"/>
    </source>
</evidence>
<dbReference type="STRING" id="89093.SAMN04488558_10863"/>
<dbReference type="RefSeq" id="WP_092572232.1">
    <property type="nucleotide sequence ID" value="NZ_CALUDV010000005.1"/>
</dbReference>
<dbReference type="SUPFAM" id="SSF100950">
    <property type="entry name" value="NagB/RpiA/CoA transferase-like"/>
    <property type="match status" value="1"/>
</dbReference>
<dbReference type="GO" id="GO:0030246">
    <property type="term" value="F:carbohydrate binding"/>
    <property type="evidence" value="ECO:0007669"/>
    <property type="project" value="InterPro"/>
</dbReference>
<dbReference type="InterPro" id="IPR037171">
    <property type="entry name" value="NagB/RpiA_transferase-like"/>
</dbReference>
<dbReference type="InterPro" id="IPR013324">
    <property type="entry name" value="RNA_pol_sigma_r3/r4-like"/>
</dbReference>
<dbReference type="EMBL" id="FOEN01000008">
    <property type="protein sequence ID" value="SEQ32607.1"/>
    <property type="molecule type" value="Genomic_DNA"/>
</dbReference>
<feature type="domain" description="Sugar-binding" evidence="5">
    <location>
        <begin position="60"/>
        <end position="310"/>
    </location>
</feature>
<evidence type="ECO:0000313" key="7">
    <source>
        <dbReference type="Proteomes" id="UP000198833"/>
    </source>
</evidence>
<name>A0A1H9F402_9LACT</name>
<comment type="similarity">
    <text evidence="1">Belongs to the SorC transcriptional regulatory family.</text>
</comment>
<reference evidence="6 7" key="1">
    <citation type="submission" date="2016-10" db="EMBL/GenBank/DDBJ databases">
        <authorList>
            <person name="de Groot N.N."/>
        </authorList>
    </citation>
    <scope>NUCLEOTIDE SEQUENCE [LARGE SCALE GENOMIC DNA]</scope>
    <source>
        <strain evidence="6 7">DSM 15695</strain>
    </source>
</reference>
<proteinExistence type="inferred from homology"/>
<sequence>MNPVEERDLVEISLMYYQEGLTQAEIARKFNVSRSLISKLLIEAKERGIVEIFIKSELAYTINLERKLINKYHLEFAYVVDTFDLSDEEIEKRVAQRSAIELSKKLYGKNIGISWGNTLKRMVDYFPFINSKESTIVPLIGGMSADNVDLHSNQLSYKLAQKMRATPTYLYAPALMENETIKQQLISNPVVKNIINSMSSVDVALLGISTVDSRSTMRRIGYISKNEHEIMKELNVVGDINSRFFDINGKEINHAHNNNVIGMNLTKLKNIPLRVTIVDKPFKTEAVRTALETKLLNGIILIDKVAEELI</sequence>
<accession>A0A1H9F402</accession>
<dbReference type="InterPro" id="IPR051054">
    <property type="entry name" value="SorC_transcr_regulators"/>
</dbReference>
<organism evidence="6 7">
    <name type="scientific">Ignavigranum ruoffiae</name>
    <dbReference type="NCBI Taxonomy" id="89093"/>
    <lineage>
        <taxon>Bacteria</taxon>
        <taxon>Bacillati</taxon>
        <taxon>Bacillota</taxon>
        <taxon>Bacilli</taxon>
        <taxon>Lactobacillales</taxon>
        <taxon>Aerococcaceae</taxon>
        <taxon>Ignavigranum</taxon>
    </lineage>
</organism>
<dbReference type="GO" id="GO:0003677">
    <property type="term" value="F:DNA binding"/>
    <property type="evidence" value="ECO:0007669"/>
    <property type="project" value="UniProtKB-KW"/>
</dbReference>
<keyword evidence="4" id="KW-0804">Transcription</keyword>
<keyword evidence="2" id="KW-0805">Transcription regulation</keyword>
<dbReference type="PANTHER" id="PTHR34294:SF12">
    <property type="entry name" value="SUGAR-BINDING TRANSCRIPTIONAL REGULATOR"/>
    <property type="match status" value="1"/>
</dbReference>
<dbReference type="Gene3D" id="1.10.10.60">
    <property type="entry name" value="Homeodomain-like"/>
    <property type="match status" value="1"/>
</dbReference>
<keyword evidence="3 6" id="KW-0238">DNA-binding</keyword>
<keyword evidence="7" id="KW-1185">Reference proteome</keyword>
<dbReference type="InterPro" id="IPR007324">
    <property type="entry name" value="Sugar-bd_dom_put"/>
</dbReference>
<dbReference type="Gene3D" id="3.40.50.1360">
    <property type="match status" value="1"/>
</dbReference>
<gene>
    <name evidence="6" type="ORF">SAMN04488558_10863</name>
</gene>
<evidence type="ECO:0000256" key="4">
    <source>
        <dbReference type="ARBA" id="ARBA00023163"/>
    </source>
</evidence>